<gene>
    <name evidence="2" type="ORF">BDV38DRAFT_139179</name>
</gene>
<feature type="transmembrane region" description="Helical" evidence="1">
    <location>
        <begin position="97"/>
        <end position="113"/>
    </location>
</feature>
<keyword evidence="1" id="KW-1133">Transmembrane helix</keyword>
<dbReference type="EMBL" id="ML743593">
    <property type="protein sequence ID" value="KAE8135437.1"/>
    <property type="molecule type" value="Genomic_DNA"/>
</dbReference>
<sequence length="114" mass="13238">MADRIGIEWLNHDLNRGLTGQQSPDFLISIPFGTGYYLAFFFSSLFFDISPLLMFFKLYCMASLDQLISVVFVLGVFLFSFYSPLVPREVPSYGPENFFLFVYFFLICIVYQLC</sequence>
<dbReference type="GeneID" id="43635605"/>
<evidence type="ECO:0000256" key="1">
    <source>
        <dbReference type="SAM" id="Phobius"/>
    </source>
</evidence>
<organism evidence="2 3">
    <name type="scientific">Aspergillus pseudotamarii</name>
    <dbReference type="NCBI Taxonomy" id="132259"/>
    <lineage>
        <taxon>Eukaryota</taxon>
        <taxon>Fungi</taxon>
        <taxon>Dikarya</taxon>
        <taxon>Ascomycota</taxon>
        <taxon>Pezizomycotina</taxon>
        <taxon>Eurotiomycetes</taxon>
        <taxon>Eurotiomycetidae</taxon>
        <taxon>Eurotiales</taxon>
        <taxon>Aspergillaceae</taxon>
        <taxon>Aspergillus</taxon>
        <taxon>Aspergillus subgen. Circumdati</taxon>
    </lineage>
</organism>
<keyword evidence="1" id="KW-0812">Transmembrane</keyword>
<protein>
    <submittedName>
        <fullName evidence="2">Uncharacterized protein</fullName>
    </submittedName>
</protein>
<evidence type="ECO:0000313" key="2">
    <source>
        <dbReference type="EMBL" id="KAE8135437.1"/>
    </source>
</evidence>
<keyword evidence="1" id="KW-0472">Membrane</keyword>
<dbReference type="Proteomes" id="UP000325672">
    <property type="component" value="Unassembled WGS sequence"/>
</dbReference>
<reference evidence="2 3" key="1">
    <citation type="submission" date="2019-04" db="EMBL/GenBank/DDBJ databases">
        <title>Friends and foes A comparative genomics study of 23 Aspergillus species from section Flavi.</title>
        <authorList>
            <consortium name="DOE Joint Genome Institute"/>
            <person name="Kjaerbolling I."/>
            <person name="Vesth T."/>
            <person name="Frisvad J.C."/>
            <person name="Nybo J.L."/>
            <person name="Theobald S."/>
            <person name="Kildgaard S."/>
            <person name="Isbrandt T."/>
            <person name="Kuo A."/>
            <person name="Sato A."/>
            <person name="Lyhne E.K."/>
            <person name="Kogle M.E."/>
            <person name="Wiebenga A."/>
            <person name="Kun R.S."/>
            <person name="Lubbers R.J."/>
            <person name="Makela M.R."/>
            <person name="Barry K."/>
            <person name="Chovatia M."/>
            <person name="Clum A."/>
            <person name="Daum C."/>
            <person name="Haridas S."/>
            <person name="He G."/>
            <person name="LaButti K."/>
            <person name="Lipzen A."/>
            <person name="Mondo S."/>
            <person name="Riley R."/>
            <person name="Salamov A."/>
            <person name="Simmons B.A."/>
            <person name="Magnuson J.K."/>
            <person name="Henrissat B."/>
            <person name="Mortensen U.H."/>
            <person name="Larsen T.O."/>
            <person name="Devries R.P."/>
            <person name="Grigoriev I.V."/>
            <person name="Machida M."/>
            <person name="Baker S.E."/>
            <person name="Andersen M.R."/>
        </authorList>
    </citation>
    <scope>NUCLEOTIDE SEQUENCE [LARGE SCALE GENOMIC DNA]</scope>
    <source>
        <strain evidence="2 3">CBS 117625</strain>
    </source>
</reference>
<name>A0A5N6SNF2_ASPPS</name>
<accession>A0A5N6SNF2</accession>
<evidence type="ECO:0000313" key="3">
    <source>
        <dbReference type="Proteomes" id="UP000325672"/>
    </source>
</evidence>
<keyword evidence="3" id="KW-1185">Reference proteome</keyword>
<dbReference type="AlphaFoldDB" id="A0A5N6SNF2"/>
<dbReference type="RefSeq" id="XP_031911500.1">
    <property type="nucleotide sequence ID" value="XM_032051395.1"/>
</dbReference>
<proteinExistence type="predicted"/>
<feature type="transmembrane region" description="Helical" evidence="1">
    <location>
        <begin position="67"/>
        <end position="85"/>
    </location>
</feature>
<feature type="transmembrane region" description="Helical" evidence="1">
    <location>
        <begin position="36"/>
        <end position="55"/>
    </location>
</feature>